<feature type="transmembrane region" description="Helical" evidence="8">
    <location>
        <begin position="257"/>
        <end position="276"/>
    </location>
</feature>
<dbReference type="InterPro" id="IPR004776">
    <property type="entry name" value="Mem_transp_PIN-like"/>
</dbReference>
<evidence type="ECO:0000256" key="8">
    <source>
        <dbReference type="SAM" id="Phobius"/>
    </source>
</evidence>
<comment type="subcellular location">
    <subcellularLocation>
        <location evidence="1">Cell membrane</location>
        <topology evidence="1">Multi-pass membrane protein</topology>
    </subcellularLocation>
</comment>
<dbReference type="PANTHER" id="PTHR36838:SF4">
    <property type="entry name" value="AUXIN EFFLUX CARRIER FAMILY PROTEIN"/>
    <property type="match status" value="1"/>
</dbReference>
<dbReference type="OrthoDB" id="9794315at2"/>
<protein>
    <recommendedName>
        <fullName evidence="11">AEC family transporter</fullName>
    </recommendedName>
</protein>
<reference evidence="9 10" key="1">
    <citation type="submission" date="2011-04" db="EMBL/GenBank/DDBJ databases">
        <title>The Genome Sequence of Clostridium citroniae WAL-19142.</title>
        <authorList>
            <consortium name="The Broad Institute Genome Sequencing Platform"/>
            <person name="Earl A."/>
            <person name="Ward D."/>
            <person name="Feldgarden M."/>
            <person name="Gevers D."/>
            <person name="Warren Y.A."/>
            <person name="Tyrrell K.L."/>
            <person name="Citron D.M."/>
            <person name="Goldstein E.J."/>
            <person name="Daigneault M."/>
            <person name="Allen-Vercoe E."/>
            <person name="Young S.K."/>
            <person name="Zeng Q."/>
            <person name="Gargeya S."/>
            <person name="Fitzgerald M."/>
            <person name="Haas B."/>
            <person name="Abouelleil A."/>
            <person name="Alvarado L."/>
            <person name="Arachchi H.M."/>
            <person name="Berlin A."/>
            <person name="Brown A."/>
            <person name="Chapman S.B."/>
            <person name="Chen Z."/>
            <person name="Dunbar C."/>
            <person name="Freedman E."/>
            <person name="Gearin G."/>
            <person name="Gellesch M."/>
            <person name="Goldberg J."/>
            <person name="Griggs A."/>
            <person name="Gujja S."/>
            <person name="Heilman E.R."/>
            <person name="Heiman D."/>
            <person name="Howarth C."/>
            <person name="Larson L."/>
            <person name="Lui A."/>
            <person name="MacDonald P.J."/>
            <person name="Mehta T."/>
            <person name="Montmayeur A."/>
            <person name="Murphy C."/>
            <person name="Neiman D."/>
            <person name="Pearson M."/>
            <person name="Priest M."/>
            <person name="Roberts A."/>
            <person name="Saif S."/>
            <person name="Shea T."/>
            <person name="Shenoy N."/>
            <person name="Sisk P."/>
            <person name="Stolte C."/>
            <person name="Sykes S."/>
            <person name="White J."/>
            <person name="Yandava C."/>
            <person name="Wortman J."/>
            <person name="Nusbaum C."/>
            <person name="Birren B."/>
        </authorList>
    </citation>
    <scope>NUCLEOTIDE SEQUENCE [LARGE SCALE GENOMIC DNA]</scope>
    <source>
        <strain evidence="9 10">WAL-19142</strain>
    </source>
</reference>
<evidence type="ECO:0000313" key="9">
    <source>
        <dbReference type="EMBL" id="KMW16329.1"/>
    </source>
</evidence>
<dbReference type="Gene3D" id="1.20.1530.20">
    <property type="match status" value="1"/>
</dbReference>
<dbReference type="EMBL" id="ADLK01000031">
    <property type="protein sequence ID" value="KMW16329.1"/>
    <property type="molecule type" value="Genomic_DNA"/>
</dbReference>
<evidence type="ECO:0000256" key="1">
    <source>
        <dbReference type="ARBA" id="ARBA00004651"/>
    </source>
</evidence>
<feature type="transmembrane region" description="Helical" evidence="8">
    <location>
        <begin position="68"/>
        <end position="90"/>
    </location>
</feature>
<dbReference type="GO" id="GO:0055085">
    <property type="term" value="P:transmembrane transport"/>
    <property type="evidence" value="ECO:0007669"/>
    <property type="project" value="InterPro"/>
</dbReference>
<feature type="transmembrane region" description="Helical" evidence="8">
    <location>
        <begin position="197"/>
        <end position="216"/>
    </location>
</feature>
<dbReference type="GO" id="GO:0005886">
    <property type="term" value="C:plasma membrane"/>
    <property type="evidence" value="ECO:0007669"/>
    <property type="project" value="UniProtKB-SubCell"/>
</dbReference>
<comment type="similarity">
    <text evidence="2">Belongs to the auxin efflux carrier (TC 2.A.69) family.</text>
</comment>
<evidence type="ECO:0000256" key="3">
    <source>
        <dbReference type="ARBA" id="ARBA00022448"/>
    </source>
</evidence>
<evidence type="ECO:0000313" key="10">
    <source>
        <dbReference type="Proteomes" id="UP000037392"/>
    </source>
</evidence>
<evidence type="ECO:0000256" key="7">
    <source>
        <dbReference type="ARBA" id="ARBA00023136"/>
    </source>
</evidence>
<evidence type="ECO:0000256" key="5">
    <source>
        <dbReference type="ARBA" id="ARBA00022692"/>
    </source>
</evidence>
<feature type="transmembrane region" description="Helical" evidence="8">
    <location>
        <begin position="6"/>
        <end position="24"/>
    </location>
</feature>
<organism evidence="9 10">
    <name type="scientific">[Clostridium] citroniae WAL-19142</name>
    <dbReference type="NCBI Taxonomy" id="742734"/>
    <lineage>
        <taxon>Bacteria</taxon>
        <taxon>Bacillati</taxon>
        <taxon>Bacillota</taxon>
        <taxon>Clostridia</taxon>
        <taxon>Lachnospirales</taxon>
        <taxon>Lachnospiraceae</taxon>
        <taxon>Enterocloster</taxon>
    </lineage>
</organism>
<dbReference type="RefSeq" id="WP_007869908.1">
    <property type="nucleotide sequence ID" value="NZ_KQ235882.1"/>
</dbReference>
<dbReference type="GeneID" id="93165965"/>
<evidence type="ECO:0008006" key="11">
    <source>
        <dbReference type="Google" id="ProtNLM"/>
    </source>
</evidence>
<evidence type="ECO:0000256" key="2">
    <source>
        <dbReference type="ARBA" id="ARBA00010145"/>
    </source>
</evidence>
<dbReference type="PATRIC" id="fig|742734.4.peg.4697"/>
<proteinExistence type="inferred from homology"/>
<comment type="caution">
    <text evidence="9">The sequence shown here is derived from an EMBL/GenBank/DDBJ whole genome shotgun (WGS) entry which is preliminary data.</text>
</comment>
<keyword evidence="5 8" id="KW-0812">Transmembrane</keyword>
<accession>A0A0J9BVS2</accession>
<feature type="transmembrane region" description="Helical" evidence="8">
    <location>
        <begin position="126"/>
        <end position="147"/>
    </location>
</feature>
<feature type="transmembrane region" description="Helical" evidence="8">
    <location>
        <begin position="288"/>
        <end position="308"/>
    </location>
</feature>
<dbReference type="Proteomes" id="UP000037392">
    <property type="component" value="Unassembled WGS sequence"/>
</dbReference>
<keyword evidence="3" id="KW-0813">Transport</keyword>
<sequence>MENLIFSLNATLPIFILMLLGVFFRKVGLMDGRFVNQMNQFVFKAALPVLLFEDLAGSDFFHVWDTRFVLFCFGATLAEILLAGCVSLLLKDKNLRGEFIQSCYRSSAALLGIAFIKNIYGNAGMAPLMIIGSVPLYNTIAVLILSFTRPGQKNLSKGVLKDTLKGVCTNPIILGILAGMIWSVMGLKQPAIMEKTVASLSAVATPLGLMAMGASFDWKKAGEAVRPALLATAMKLLVMTGAFLPAAIWLGFRNEQLVAILVMLGSATTVSCFVMARNMGHEGVLTSSVVALTTCASAFTLTFWLYLIKSLSLI</sequence>
<feature type="transmembrane region" description="Helical" evidence="8">
    <location>
        <begin position="228"/>
        <end position="251"/>
    </location>
</feature>
<keyword evidence="7 8" id="KW-0472">Membrane</keyword>
<evidence type="ECO:0000256" key="6">
    <source>
        <dbReference type="ARBA" id="ARBA00022989"/>
    </source>
</evidence>
<keyword evidence="6 8" id="KW-1133">Transmembrane helix</keyword>
<keyword evidence="4" id="KW-1003">Cell membrane</keyword>
<feature type="transmembrane region" description="Helical" evidence="8">
    <location>
        <begin position="167"/>
        <end position="185"/>
    </location>
</feature>
<dbReference type="InterPro" id="IPR038770">
    <property type="entry name" value="Na+/solute_symporter_sf"/>
</dbReference>
<dbReference type="Pfam" id="PF03547">
    <property type="entry name" value="Mem_trans"/>
    <property type="match status" value="1"/>
</dbReference>
<evidence type="ECO:0000256" key="4">
    <source>
        <dbReference type="ARBA" id="ARBA00022475"/>
    </source>
</evidence>
<dbReference type="AlphaFoldDB" id="A0A0J9BVS2"/>
<name>A0A0J9BVS2_9FIRM</name>
<gene>
    <name evidence="9" type="ORF">HMPREF9470_04383</name>
</gene>
<dbReference type="PANTHER" id="PTHR36838">
    <property type="entry name" value="AUXIN EFFLUX CARRIER FAMILY PROTEIN"/>
    <property type="match status" value="1"/>
</dbReference>